<dbReference type="PANTHER" id="PTHR34296:SF2">
    <property type="entry name" value="ABC TRANSPORTER GUANOSINE-BINDING PROTEIN NUPN"/>
    <property type="match status" value="1"/>
</dbReference>
<name>A0A1I2ILQ2_9BACL</name>
<protein>
    <submittedName>
        <fullName evidence="9">Basic membrane protein A</fullName>
    </submittedName>
</protein>
<keyword evidence="4 7" id="KW-0732">Signal</keyword>
<evidence type="ECO:0000256" key="1">
    <source>
        <dbReference type="ARBA" id="ARBA00004193"/>
    </source>
</evidence>
<keyword evidence="10" id="KW-1185">Reference proteome</keyword>
<comment type="subcellular location">
    <subcellularLocation>
        <location evidence="1">Cell membrane</location>
        <topology evidence="1">Lipid-anchor</topology>
    </subcellularLocation>
</comment>
<organism evidence="9 10">
    <name type="scientific">Paenibacillus algorifonticola</name>
    <dbReference type="NCBI Taxonomy" id="684063"/>
    <lineage>
        <taxon>Bacteria</taxon>
        <taxon>Bacillati</taxon>
        <taxon>Bacillota</taxon>
        <taxon>Bacilli</taxon>
        <taxon>Bacillales</taxon>
        <taxon>Paenibacillaceae</taxon>
        <taxon>Paenibacillus</taxon>
    </lineage>
</organism>
<comment type="similarity">
    <text evidence="2">Belongs to the BMP lipoprotein family.</text>
</comment>
<gene>
    <name evidence="9" type="ORF">SAMN04487969_13827</name>
</gene>
<dbReference type="Pfam" id="PF02608">
    <property type="entry name" value="Bmp"/>
    <property type="match status" value="1"/>
</dbReference>
<evidence type="ECO:0000256" key="3">
    <source>
        <dbReference type="ARBA" id="ARBA00022475"/>
    </source>
</evidence>
<dbReference type="InterPro" id="IPR050957">
    <property type="entry name" value="BMP_lipoprotein"/>
</dbReference>
<evidence type="ECO:0000256" key="2">
    <source>
        <dbReference type="ARBA" id="ARBA00008610"/>
    </source>
</evidence>
<proteinExistence type="inferred from homology"/>
<dbReference type="EMBL" id="FONN01000038">
    <property type="protein sequence ID" value="SFF43184.1"/>
    <property type="molecule type" value="Genomic_DNA"/>
</dbReference>
<reference evidence="10" key="1">
    <citation type="submission" date="2016-10" db="EMBL/GenBank/DDBJ databases">
        <authorList>
            <person name="Varghese N."/>
            <person name="Submissions S."/>
        </authorList>
    </citation>
    <scope>NUCLEOTIDE SEQUENCE [LARGE SCALE GENOMIC DNA]</scope>
    <source>
        <strain evidence="10">CGMCC 1.10223</strain>
    </source>
</reference>
<dbReference type="GO" id="GO:0005886">
    <property type="term" value="C:plasma membrane"/>
    <property type="evidence" value="ECO:0007669"/>
    <property type="project" value="UniProtKB-SubCell"/>
</dbReference>
<evidence type="ECO:0000256" key="5">
    <source>
        <dbReference type="ARBA" id="ARBA00023136"/>
    </source>
</evidence>
<dbReference type="RefSeq" id="WP_046234435.1">
    <property type="nucleotide sequence ID" value="NZ_FONN01000038.1"/>
</dbReference>
<evidence type="ECO:0000256" key="4">
    <source>
        <dbReference type="ARBA" id="ARBA00022729"/>
    </source>
</evidence>
<accession>A0A1I2ILQ2</accession>
<keyword evidence="3" id="KW-1003">Cell membrane</keyword>
<feature type="signal peptide" evidence="7">
    <location>
        <begin position="1"/>
        <end position="21"/>
    </location>
</feature>
<keyword evidence="5" id="KW-0472">Membrane</keyword>
<dbReference type="Proteomes" id="UP000183410">
    <property type="component" value="Unassembled WGS sequence"/>
</dbReference>
<feature type="chain" id="PRO_5039157026" evidence="7">
    <location>
        <begin position="22"/>
        <end position="358"/>
    </location>
</feature>
<evidence type="ECO:0000256" key="7">
    <source>
        <dbReference type="SAM" id="SignalP"/>
    </source>
</evidence>
<evidence type="ECO:0000313" key="10">
    <source>
        <dbReference type="Proteomes" id="UP000183410"/>
    </source>
</evidence>
<sequence length="358" mass="37380">MKKRLGFMLSIVLMFALVLSACGGGSKTNNGASGTNASASPEASAAPEESAAAGAKLKIGMVTDVGGVNDKSFNQSAWEGLQKVTKDTGSETKYLESKGDADMEPNLRAFVSEKYDMTWGVGFLFQDAMGKVAKDNPDSKFGIIDSAVDAPNVVSVNFAANEGSFLVGVVAGLTTKSNKIGFVGGMEIPSVTVFEAGFNAGVKAVNPDAKISRNYTGEFGKPDLGKAAAAVMYNDGVDVIFQVAGGTGNGVFNEATARKKAGQDVWVIGVDKDQSIEFGNEVTLTSMLKGVEAAIYQVSTDLINGKWEGGKSVVLGLKDGAVGLPENNPNISEDIMKKVEEYKQQIISGSLVVPTEVK</sequence>
<evidence type="ECO:0000259" key="8">
    <source>
        <dbReference type="Pfam" id="PF02608"/>
    </source>
</evidence>
<dbReference type="PANTHER" id="PTHR34296">
    <property type="entry name" value="TRANSCRIPTIONAL ACTIVATOR PROTEIN MED"/>
    <property type="match status" value="1"/>
</dbReference>
<dbReference type="OrthoDB" id="9784230at2"/>
<dbReference type="Gene3D" id="3.40.50.2300">
    <property type="match status" value="2"/>
</dbReference>
<feature type="domain" description="ABC transporter substrate-binding protein PnrA-like" evidence="8">
    <location>
        <begin position="60"/>
        <end position="354"/>
    </location>
</feature>
<dbReference type="CDD" id="cd06354">
    <property type="entry name" value="PBP1_PrnA-like"/>
    <property type="match status" value="1"/>
</dbReference>
<dbReference type="AlphaFoldDB" id="A0A1I2ILQ2"/>
<dbReference type="InterPro" id="IPR003760">
    <property type="entry name" value="PnrA-like"/>
</dbReference>
<keyword evidence="6" id="KW-0449">Lipoprotein</keyword>
<dbReference type="InterPro" id="IPR028082">
    <property type="entry name" value="Peripla_BP_I"/>
</dbReference>
<dbReference type="PROSITE" id="PS51257">
    <property type="entry name" value="PROKAR_LIPOPROTEIN"/>
    <property type="match status" value="1"/>
</dbReference>
<dbReference type="SUPFAM" id="SSF53822">
    <property type="entry name" value="Periplasmic binding protein-like I"/>
    <property type="match status" value="1"/>
</dbReference>
<evidence type="ECO:0000313" key="9">
    <source>
        <dbReference type="EMBL" id="SFF43184.1"/>
    </source>
</evidence>
<evidence type="ECO:0000256" key="6">
    <source>
        <dbReference type="ARBA" id="ARBA00023288"/>
    </source>
</evidence>